<comment type="pathway">
    <text evidence="1">Amino-acid biosynthesis; L-asparagine biosynthesis; L-asparagine from L-aspartate (L-Gln route): step 1/1.</text>
</comment>
<dbReference type="PANTHER" id="PTHR43284">
    <property type="entry name" value="ASPARAGINE SYNTHETASE (GLUTAMINE-HYDROLYZING)"/>
    <property type="match status" value="1"/>
</dbReference>
<comment type="caution">
    <text evidence="5">The sequence shown here is derived from an EMBL/GenBank/DDBJ whole genome shotgun (WGS) entry which is preliminary data.</text>
</comment>
<protein>
    <recommendedName>
        <fullName evidence="2">asparagine synthase (glutamine-hydrolyzing)</fullName>
        <ecNumber evidence="2">6.3.5.4</ecNumber>
    </recommendedName>
</protein>
<evidence type="ECO:0000256" key="2">
    <source>
        <dbReference type="ARBA" id="ARBA00012737"/>
    </source>
</evidence>
<sequence>MYFLSGKKVVCGIAGIAAKLVNGAGNLGRVRRMISQITHRGPDDEGYFFDTGICLGHARLSIIDLDSGHQPIANEDKSVHSKRSTNHVLAQ</sequence>
<dbReference type="EC" id="6.3.5.4" evidence="2"/>
<reference evidence="5 6" key="1">
    <citation type="journal article" date="2018" name="ISME J.">
        <title>Endosymbiont genomes yield clues of tubeworm success.</title>
        <authorList>
            <person name="Li Y."/>
            <person name="Liles M.R."/>
            <person name="Halanych K.M."/>
        </authorList>
    </citation>
    <scope>NUCLEOTIDE SEQUENCE [LARGE SCALE GENOMIC DNA]</scope>
    <source>
        <strain evidence="5">A1422</strain>
    </source>
</reference>
<evidence type="ECO:0000313" key="5">
    <source>
        <dbReference type="EMBL" id="RDH89779.1"/>
    </source>
</evidence>
<dbReference type="InterPro" id="IPR051786">
    <property type="entry name" value="ASN_synthetase/amidase"/>
</dbReference>
<dbReference type="EMBL" id="QFXD01000197">
    <property type="protein sequence ID" value="RDH89779.1"/>
    <property type="molecule type" value="Genomic_DNA"/>
</dbReference>
<evidence type="ECO:0000313" key="6">
    <source>
        <dbReference type="Proteomes" id="UP000255508"/>
    </source>
</evidence>
<gene>
    <name evidence="5" type="ORF">DIZ79_10945</name>
</gene>
<dbReference type="PANTHER" id="PTHR43284:SF1">
    <property type="entry name" value="ASPARAGINE SYNTHETASE"/>
    <property type="match status" value="1"/>
</dbReference>
<name>A0A370DVW1_9GAMM</name>
<dbReference type="AlphaFoldDB" id="A0A370DVW1"/>
<comment type="catalytic activity">
    <reaction evidence="3">
        <text>L-aspartate + L-glutamine + ATP + H2O = L-asparagine + L-glutamate + AMP + diphosphate + H(+)</text>
        <dbReference type="Rhea" id="RHEA:12228"/>
        <dbReference type="ChEBI" id="CHEBI:15377"/>
        <dbReference type="ChEBI" id="CHEBI:15378"/>
        <dbReference type="ChEBI" id="CHEBI:29985"/>
        <dbReference type="ChEBI" id="CHEBI:29991"/>
        <dbReference type="ChEBI" id="CHEBI:30616"/>
        <dbReference type="ChEBI" id="CHEBI:33019"/>
        <dbReference type="ChEBI" id="CHEBI:58048"/>
        <dbReference type="ChEBI" id="CHEBI:58359"/>
        <dbReference type="ChEBI" id="CHEBI:456215"/>
        <dbReference type="EC" id="6.3.5.4"/>
    </reaction>
</comment>
<dbReference type="SUPFAM" id="SSF56235">
    <property type="entry name" value="N-terminal nucleophile aminohydrolases (Ntn hydrolases)"/>
    <property type="match status" value="1"/>
</dbReference>
<accession>A0A370DVW1</accession>
<dbReference type="Proteomes" id="UP000255508">
    <property type="component" value="Unassembled WGS sequence"/>
</dbReference>
<evidence type="ECO:0000256" key="3">
    <source>
        <dbReference type="ARBA" id="ARBA00048741"/>
    </source>
</evidence>
<dbReference type="InterPro" id="IPR029055">
    <property type="entry name" value="Ntn_hydrolases_N"/>
</dbReference>
<dbReference type="Pfam" id="PF13522">
    <property type="entry name" value="GATase_6"/>
    <property type="match status" value="1"/>
</dbReference>
<evidence type="ECO:0000259" key="4">
    <source>
        <dbReference type="PROSITE" id="PS51278"/>
    </source>
</evidence>
<dbReference type="InterPro" id="IPR017932">
    <property type="entry name" value="GATase_2_dom"/>
</dbReference>
<evidence type="ECO:0000256" key="1">
    <source>
        <dbReference type="ARBA" id="ARBA00005187"/>
    </source>
</evidence>
<dbReference type="GO" id="GO:0004066">
    <property type="term" value="F:asparagine synthase (glutamine-hydrolyzing) activity"/>
    <property type="evidence" value="ECO:0007669"/>
    <property type="project" value="UniProtKB-EC"/>
</dbReference>
<organism evidence="5 6">
    <name type="scientific">endosymbiont of Lamellibrachia luymesi</name>
    <dbReference type="NCBI Taxonomy" id="2200907"/>
    <lineage>
        <taxon>Bacteria</taxon>
        <taxon>Pseudomonadati</taxon>
        <taxon>Pseudomonadota</taxon>
        <taxon>Gammaproteobacteria</taxon>
        <taxon>sulfur-oxidizing symbionts</taxon>
    </lineage>
</organism>
<dbReference type="PROSITE" id="PS51278">
    <property type="entry name" value="GATASE_TYPE_2"/>
    <property type="match status" value="1"/>
</dbReference>
<dbReference type="GO" id="GO:0005829">
    <property type="term" value="C:cytosol"/>
    <property type="evidence" value="ECO:0007669"/>
    <property type="project" value="TreeGrafter"/>
</dbReference>
<proteinExistence type="predicted"/>
<feature type="domain" description="Glutamine amidotransferase type-2" evidence="4">
    <location>
        <begin position="11"/>
        <end position="91"/>
    </location>
</feature>
<dbReference type="Gene3D" id="3.60.20.10">
    <property type="entry name" value="Glutamine Phosphoribosylpyrophosphate, subunit 1, domain 1"/>
    <property type="match status" value="1"/>
</dbReference>